<comment type="similarity">
    <text evidence="2">Belongs to the methyl-accepting chemotaxis (MCP) protein family.</text>
</comment>
<name>A0A4T0UM42_9NEIS</name>
<dbReference type="Proteomes" id="UP000308891">
    <property type="component" value="Unassembled WGS sequence"/>
</dbReference>
<dbReference type="InterPro" id="IPR004089">
    <property type="entry name" value="MCPsignal_dom"/>
</dbReference>
<dbReference type="SMART" id="SM00283">
    <property type="entry name" value="MA"/>
    <property type="match status" value="1"/>
</dbReference>
<dbReference type="EMBL" id="STGJ01000015">
    <property type="protein sequence ID" value="TIC79789.1"/>
    <property type="molecule type" value="Genomic_DNA"/>
</dbReference>
<dbReference type="PANTHER" id="PTHR32089">
    <property type="entry name" value="METHYL-ACCEPTING CHEMOTAXIS PROTEIN MCPB"/>
    <property type="match status" value="1"/>
</dbReference>
<keyword evidence="1 3" id="KW-0807">Transducer</keyword>
<dbReference type="Gene3D" id="6.10.340.10">
    <property type="match status" value="1"/>
</dbReference>
<dbReference type="PROSITE" id="PS50885">
    <property type="entry name" value="HAMP"/>
    <property type="match status" value="1"/>
</dbReference>
<dbReference type="SMART" id="SM00304">
    <property type="entry name" value="HAMP"/>
    <property type="match status" value="1"/>
</dbReference>
<evidence type="ECO:0000259" key="6">
    <source>
        <dbReference type="PROSITE" id="PS50885"/>
    </source>
</evidence>
<evidence type="ECO:0000259" key="5">
    <source>
        <dbReference type="PROSITE" id="PS50111"/>
    </source>
</evidence>
<dbReference type="Gene3D" id="1.10.287.950">
    <property type="entry name" value="Methyl-accepting chemotaxis protein"/>
    <property type="match status" value="1"/>
</dbReference>
<evidence type="ECO:0000313" key="8">
    <source>
        <dbReference type="Proteomes" id="UP000308891"/>
    </source>
</evidence>
<dbReference type="OrthoDB" id="8594397at2"/>
<dbReference type="InterPro" id="IPR003660">
    <property type="entry name" value="HAMP_dom"/>
</dbReference>
<keyword evidence="8" id="KW-1185">Reference proteome</keyword>
<protein>
    <submittedName>
        <fullName evidence="7">Methyl-accepting chemotaxis protein</fullName>
    </submittedName>
</protein>
<feature type="transmembrane region" description="Helical" evidence="4">
    <location>
        <begin position="9"/>
        <end position="30"/>
    </location>
</feature>
<evidence type="ECO:0000256" key="3">
    <source>
        <dbReference type="PROSITE-ProRule" id="PRU00284"/>
    </source>
</evidence>
<evidence type="ECO:0000256" key="1">
    <source>
        <dbReference type="ARBA" id="ARBA00023224"/>
    </source>
</evidence>
<dbReference type="GO" id="GO:0016020">
    <property type="term" value="C:membrane"/>
    <property type="evidence" value="ECO:0007669"/>
    <property type="project" value="InterPro"/>
</dbReference>
<feature type="domain" description="Methyl-accepting transducer" evidence="5">
    <location>
        <begin position="256"/>
        <end position="503"/>
    </location>
</feature>
<keyword evidence="4" id="KW-0812">Transmembrane</keyword>
<evidence type="ECO:0000313" key="7">
    <source>
        <dbReference type="EMBL" id="TIC79789.1"/>
    </source>
</evidence>
<dbReference type="SUPFAM" id="SSF58104">
    <property type="entry name" value="Methyl-accepting chemotaxis protein (MCP) signaling domain"/>
    <property type="match status" value="1"/>
</dbReference>
<comment type="caution">
    <text evidence="7">The sequence shown here is derived from an EMBL/GenBank/DDBJ whole genome shotgun (WGS) entry which is preliminary data.</text>
</comment>
<feature type="domain" description="HAMP" evidence="6">
    <location>
        <begin position="206"/>
        <end position="258"/>
    </location>
</feature>
<dbReference type="AlphaFoldDB" id="A0A4T0UM42"/>
<accession>A0A4T0UM42</accession>
<dbReference type="RefSeq" id="WP_136554699.1">
    <property type="nucleotide sequence ID" value="NZ_STGJ01000015.1"/>
</dbReference>
<evidence type="ECO:0000256" key="4">
    <source>
        <dbReference type="SAM" id="Phobius"/>
    </source>
</evidence>
<dbReference type="PANTHER" id="PTHR32089:SF112">
    <property type="entry name" value="LYSOZYME-LIKE PROTEIN-RELATED"/>
    <property type="match status" value="1"/>
</dbReference>
<proteinExistence type="inferred from homology"/>
<evidence type="ECO:0000256" key="2">
    <source>
        <dbReference type="ARBA" id="ARBA00029447"/>
    </source>
</evidence>
<feature type="transmembrane region" description="Helical" evidence="4">
    <location>
        <begin position="188"/>
        <end position="208"/>
    </location>
</feature>
<organism evidence="7 8">
    <name type="scientific">Crenobacter intestini</name>
    <dbReference type="NCBI Taxonomy" id="2563443"/>
    <lineage>
        <taxon>Bacteria</taxon>
        <taxon>Pseudomonadati</taxon>
        <taxon>Pseudomonadota</taxon>
        <taxon>Betaproteobacteria</taxon>
        <taxon>Neisseriales</taxon>
        <taxon>Neisseriaceae</taxon>
        <taxon>Crenobacter</taxon>
    </lineage>
</organism>
<reference evidence="7 8" key="1">
    <citation type="submission" date="2019-04" db="EMBL/GenBank/DDBJ databases">
        <title>Crenobacter sp. nov.</title>
        <authorList>
            <person name="Shi S."/>
        </authorList>
    </citation>
    <scope>NUCLEOTIDE SEQUENCE [LARGE SCALE GENOMIC DNA]</scope>
    <source>
        <strain evidence="7 8">GY 70310</strain>
    </source>
</reference>
<keyword evidence="4" id="KW-0472">Membrane</keyword>
<dbReference type="GO" id="GO:0007165">
    <property type="term" value="P:signal transduction"/>
    <property type="evidence" value="ECO:0007669"/>
    <property type="project" value="UniProtKB-KW"/>
</dbReference>
<keyword evidence="4" id="KW-1133">Transmembrane helix</keyword>
<dbReference type="Pfam" id="PF00015">
    <property type="entry name" value="MCPsignal"/>
    <property type="match status" value="1"/>
</dbReference>
<gene>
    <name evidence="7" type="ORF">E5K04_12760</name>
</gene>
<sequence length="535" mass="55830">MRLGLKGRITLALIVVNVLSVGALLAYGHWQKRQDALQEVDNRLQAVARAYGGMVPPQAANRLLAGQSRGSEYLDLAATLGDYAKNNGASRLFALAKQDGQWRYLIADASDAQITAGTHVSPLAPYPGGPAQADLALTQGHAVSERDGQRQLLLRAQGLQGETYLIGVHTPLAPAQAAIATNLAQSGVMAAAIIVVGLITSWLLGARLSRRLVRMQRQIEAMAAERNLLATLDEGQDEVGAIGRAINSLTATLRGSLASSANAARDALSRSERFHADASHASDALLRSGARLSSVSAEAQSISVAAEAAAEEAQQVHDAIDSAQHSLGESITQLFALADNVKDSNGKTEALCQQLSSVSRQVGSIDTVLATIRDIADQTNLLALNAAIEAARAGEAGRGFAVVADEVRKLSQQTEAALGRSRSSIEAIQGEIGALDAVVQGTLSHSVQIAEESARVAGSVANGSQALGESTRAVAVTRQRAEEIRSALLVTSDELSAVSRDIDDTITLAGDIARASETLKSTSLELAGEVGQFKV</sequence>
<dbReference type="PROSITE" id="PS50111">
    <property type="entry name" value="CHEMOTAXIS_TRANSDUC_2"/>
    <property type="match status" value="1"/>
</dbReference>